<dbReference type="SMART" id="SM00241">
    <property type="entry name" value="ZP"/>
    <property type="match status" value="1"/>
</dbReference>
<dbReference type="PANTHER" id="PTHR23343:SF31">
    <property type="entry name" value="ZONA PELLUCIDA SPERM-BINDING PROTEIN 4"/>
    <property type="match status" value="1"/>
</dbReference>
<dbReference type="GO" id="GO:0005886">
    <property type="term" value="C:plasma membrane"/>
    <property type="evidence" value="ECO:0007669"/>
    <property type="project" value="UniProtKB-SubCell"/>
</dbReference>
<dbReference type="InterPro" id="IPR055355">
    <property type="entry name" value="ZP-C"/>
</dbReference>
<dbReference type="AlphaFoldDB" id="A0A8C5LKD0"/>
<keyword evidence="2" id="KW-1003">Cell membrane</keyword>
<dbReference type="InterPro" id="IPR001507">
    <property type="entry name" value="ZP_dom"/>
</dbReference>
<feature type="chain" id="PRO_5034853882" description="Zona pellucida sperm-binding protein 4" evidence="20">
    <location>
        <begin position="24"/>
        <end position="543"/>
    </location>
</feature>
<keyword evidence="7 20" id="KW-0732">Signal</keyword>
<evidence type="ECO:0000256" key="11">
    <source>
        <dbReference type="ARBA" id="ARBA00023180"/>
    </source>
</evidence>
<feature type="transmembrane region" description="Helical" evidence="19">
    <location>
        <begin position="506"/>
        <end position="531"/>
    </location>
</feature>
<proteinExistence type="predicted"/>
<evidence type="ECO:0000256" key="20">
    <source>
        <dbReference type="SAM" id="SignalP"/>
    </source>
</evidence>
<keyword evidence="4" id="KW-0272">Extracellular matrix</keyword>
<dbReference type="Pfam" id="PF22821">
    <property type="entry name" value="ZP1_ZP4_Ig-like"/>
    <property type="match status" value="1"/>
</dbReference>
<evidence type="ECO:0000256" key="7">
    <source>
        <dbReference type="ARBA" id="ARBA00022729"/>
    </source>
</evidence>
<reference evidence="23" key="2">
    <citation type="submission" date="2025-09" db="UniProtKB">
        <authorList>
            <consortium name="Ensembl"/>
        </authorList>
    </citation>
    <scope>IDENTIFICATION</scope>
</reference>
<dbReference type="PROSITE" id="PS51034">
    <property type="entry name" value="ZP_2"/>
    <property type="match status" value="1"/>
</dbReference>
<feature type="domain" description="P-type" evidence="22">
    <location>
        <begin position="142"/>
        <end position="185"/>
    </location>
</feature>
<dbReference type="Gene3D" id="2.60.40.4100">
    <property type="entry name" value="Zona pellucida, ZP-C domain"/>
    <property type="match status" value="1"/>
</dbReference>
<evidence type="ECO:0000256" key="2">
    <source>
        <dbReference type="ARBA" id="ARBA00022475"/>
    </source>
</evidence>
<keyword evidence="8 19" id="KW-1133">Transmembrane helix</keyword>
<protein>
    <recommendedName>
        <fullName evidence="15">Zona pellucida sperm-binding protein 4</fullName>
    </recommendedName>
    <alternativeName>
        <fullName evidence="17">Zona pellucida glycoprotein 4</fullName>
    </alternativeName>
    <alternativeName>
        <fullName evidence="16">Zona pellucida protein B</fullName>
    </alternativeName>
</protein>
<sequence>MMEGKTMLVWLLLAAGTLLPFEGLCGELSDGSGLSCMEDWLIYTIPKNQIGDAAPKLTVLDKDGLMQPLTKDLSCGLNLTEQADGSLKIVALYDGCYVGQKNNSYVMVLVISYKDDYGAWKDPEQKELQCQIRPAMDAPSSSQCADVDRQERLVCGGALITSDQCQSQGCCYDSSDRVNPCYYGNKVTVRCTSDGMFSVAVSKYTTVPALTLASVKLTRATDQSCGPLATTGSFILFQFPVSACGTISKTQDNLLVYENEVMAKRAVQTWQGSSITRDSTFRLTVRCSVYSGAHLPLRVDVLTVAPPHGVTSQGPLNLELRIAKGIQYVDYYTDGEYPIVKLLRDPVFVEVRILQREDPQLVLLLQQCWATPTSDPFNPTQWPLLLDGCPFTGDNYLTLIAPDSTSTTQEFLSYRVRFIVNTFTFVNVVSQPLHGQVYFHCAASVCVPSATQACSNLCTSAPRSKKHVSRHPDMNLVSSHGPIDFNIAVDKLESMSVSKNAAPVDLAWIGIASVLGVICVAVIAVGFWGFVVRRRENVTLQNL</sequence>
<dbReference type="InterPro" id="IPR051148">
    <property type="entry name" value="Zona_Pellucida_Domain_gp"/>
</dbReference>
<keyword evidence="3" id="KW-0964">Secreted</keyword>
<dbReference type="SUPFAM" id="SSF57492">
    <property type="entry name" value="Trefoil"/>
    <property type="match status" value="1"/>
</dbReference>
<evidence type="ECO:0000256" key="15">
    <source>
        <dbReference type="ARBA" id="ARBA00040238"/>
    </source>
</evidence>
<feature type="disulfide bond" evidence="18">
    <location>
        <begin position="155"/>
        <end position="170"/>
    </location>
</feature>
<keyword evidence="12" id="KW-0278">Fertilization</keyword>
<comment type="subcellular location">
    <subcellularLocation>
        <location evidence="1">Cell membrane</location>
        <topology evidence="1">Single-pass type I membrane protein</topology>
    </subcellularLocation>
    <subcellularLocation>
        <location evidence="13">Zona pellucida</location>
    </subcellularLocation>
</comment>
<evidence type="ECO:0000256" key="5">
    <source>
        <dbReference type="ARBA" id="ARBA00022685"/>
    </source>
</evidence>
<evidence type="ECO:0000256" key="4">
    <source>
        <dbReference type="ARBA" id="ARBA00022530"/>
    </source>
</evidence>
<keyword evidence="24" id="KW-1185">Reference proteome</keyword>
<evidence type="ECO:0000256" key="9">
    <source>
        <dbReference type="ARBA" id="ARBA00023136"/>
    </source>
</evidence>
<dbReference type="Proteomes" id="UP000694569">
    <property type="component" value="Unplaced"/>
</dbReference>
<name>A0A8C5LKD0_9ANUR</name>
<dbReference type="Pfam" id="PF23344">
    <property type="entry name" value="ZP-N"/>
    <property type="match status" value="1"/>
</dbReference>
<organism evidence="23 24">
    <name type="scientific">Leptobrachium leishanense</name>
    <name type="common">Leishan spiny toad</name>
    <dbReference type="NCBI Taxonomy" id="445787"/>
    <lineage>
        <taxon>Eukaryota</taxon>
        <taxon>Metazoa</taxon>
        <taxon>Chordata</taxon>
        <taxon>Craniata</taxon>
        <taxon>Vertebrata</taxon>
        <taxon>Euteleostomi</taxon>
        <taxon>Amphibia</taxon>
        <taxon>Batrachia</taxon>
        <taxon>Anura</taxon>
        <taxon>Pelobatoidea</taxon>
        <taxon>Megophryidae</taxon>
        <taxon>Leptobrachium</taxon>
    </lineage>
</organism>
<dbReference type="Gene3D" id="4.10.110.10">
    <property type="entry name" value="Spasmolytic Protein, domain 1"/>
    <property type="match status" value="1"/>
</dbReference>
<evidence type="ECO:0000256" key="16">
    <source>
        <dbReference type="ARBA" id="ARBA00042273"/>
    </source>
</evidence>
<dbReference type="PRINTS" id="PR00023">
    <property type="entry name" value="ZPELLUCIDA"/>
</dbReference>
<dbReference type="GO" id="GO:0007339">
    <property type="term" value="P:binding of sperm to zona pellucida"/>
    <property type="evidence" value="ECO:0007669"/>
    <property type="project" value="TreeGrafter"/>
</dbReference>
<evidence type="ECO:0000256" key="8">
    <source>
        <dbReference type="ARBA" id="ARBA00022989"/>
    </source>
</evidence>
<dbReference type="InterPro" id="IPR000519">
    <property type="entry name" value="P_trefoil_dom"/>
</dbReference>
<keyword evidence="11" id="KW-0325">Glycoprotein</keyword>
<dbReference type="GO" id="GO:0035805">
    <property type="term" value="C:egg coat"/>
    <property type="evidence" value="ECO:0007669"/>
    <property type="project" value="UniProtKB-SubCell"/>
</dbReference>
<dbReference type="InterPro" id="IPR044913">
    <property type="entry name" value="P_trefoil_dom_sf"/>
</dbReference>
<dbReference type="InterPro" id="IPR042235">
    <property type="entry name" value="ZP-C_dom"/>
</dbReference>
<comment type="function">
    <text evidence="14">Component of the zona pellucida, an extracellular matrix surrounding oocytes which mediates sperm binding, induction of the acrosome reaction and prevents post-fertilization polyspermy. The zona pellucida is composed of 3 to 4 glycoproteins, ZP1, ZP2, ZP3, and ZP4. ZP4 may act as a sperm receptor.</text>
</comment>
<keyword evidence="5" id="KW-0165">Cleavage on pair of basic residues</keyword>
<dbReference type="GO" id="GO:0060468">
    <property type="term" value="P:prevention of polyspermy"/>
    <property type="evidence" value="ECO:0007669"/>
    <property type="project" value="TreeGrafter"/>
</dbReference>
<dbReference type="Pfam" id="PF00088">
    <property type="entry name" value="Trefoil"/>
    <property type="match status" value="1"/>
</dbReference>
<evidence type="ECO:0000313" key="24">
    <source>
        <dbReference type="Proteomes" id="UP000694569"/>
    </source>
</evidence>
<evidence type="ECO:0000256" key="10">
    <source>
        <dbReference type="ARBA" id="ARBA00023157"/>
    </source>
</evidence>
<dbReference type="GeneTree" id="ENSGT00940000161188"/>
<reference evidence="23" key="1">
    <citation type="submission" date="2025-08" db="UniProtKB">
        <authorList>
            <consortium name="Ensembl"/>
        </authorList>
    </citation>
    <scope>IDENTIFICATION</scope>
</reference>
<dbReference type="SMART" id="SM00018">
    <property type="entry name" value="PD"/>
    <property type="match status" value="1"/>
</dbReference>
<evidence type="ECO:0000259" key="22">
    <source>
        <dbReference type="PROSITE" id="PS51448"/>
    </source>
</evidence>
<comment type="caution">
    <text evidence="18">Lacks conserved residue(s) required for the propagation of feature annotation.</text>
</comment>
<feature type="signal peptide" evidence="20">
    <location>
        <begin position="1"/>
        <end position="23"/>
    </location>
</feature>
<dbReference type="Pfam" id="PF00100">
    <property type="entry name" value="Zona_pellucida"/>
    <property type="match status" value="1"/>
</dbReference>
<dbReference type="InterPro" id="IPR048290">
    <property type="entry name" value="ZP_chr"/>
</dbReference>
<evidence type="ECO:0000256" key="12">
    <source>
        <dbReference type="ARBA" id="ARBA00023279"/>
    </source>
</evidence>
<evidence type="ECO:0000256" key="3">
    <source>
        <dbReference type="ARBA" id="ARBA00022525"/>
    </source>
</evidence>
<dbReference type="PROSITE" id="PS51448">
    <property type="entry name" value="P_TREFOIL_2"/>
    <property type="match status" value="1"/>
</dbReference>
<dbReference type="OrthoDB" id="8919081at2759"/>
<keyword evidence="10 18" id="KW-1015">Disulfide bond</keyword>
<dbReference type="GO" id="GO:0035804">
    <property type="term" value="F:structural constituent of egg coat"/>
    <property type="evidence" value="ECO:0007669"/>
    <property type="project" value="TreeGrafter"/>
</dbReference>
<dbReference type="Gene3D" id="2.60.40.3210">
    <property type="entry name" value="Zona pellucida, ZP-N domain"/>
    <property type="match status" value="1"/>
</dbReference>
<evidence type="ECO:0000256" key="14">
    <source>
        <dbReference type="ARBA" id="ARBA00037545"/>
    </source>
</evidence>
<dbReference type="InterPro" id="IPR054554">
    <property type="entry name" value="ZP1/4_Ig-like"/>
</dbReference>
<dbReference type="CDD" id="cd00111">
    <property type="entry name" value="Trefoil"/>
    <property type="match status" value="1"/>
</dbReference>
<dbReference type="PANTHER" id="PTHR23343">
    <property type="entry name" value="ZONA PELLUCIDA SPERM-BINDING PROTEIN"/>
    <property type="match status" value="1"/>
</dbReference>
<evidence type="ECO:0000256" key="13">
    <source>
        <dbReference type="ARBA" id="ARBA00024183"/>
    </source>
</evidence>
<evidence type="ECO:0000256" key="19">
    <source>
        <dbReference type="SAM" id="Phobius"/>
    </source>
</evidence>
<evidence type="ECO:0000256" key="1">
    <source>
        <dbReference type="ARBA" id="ARBA00004251"/>
    </source>
</evidence>
<keyword evidence="6 19" id="KW-0812">Transmembrane</keyword>
<dbReference type="InterPro" id="IPR055356">
    <property type="entry name" value="ZP-N"/>
</dbReference>
<dbReference type="Ensembl" id="ENSLLET00000001495.1">
    <property type="protein sequence ID" value="ENSLLEP00000001425.1"/>
    <property type="gene ID" value="ENSLLEG00000000917.1"/>
</dbReference>
<feature type="domain" description="ZP" evidence="21">
    <location>
        <begin position="190"/>
        <end position="461"/>
    </location>
</feature>
<evidence type="ECO:0000256" key="6">
    <source>
        <dbReference type="ARBA" id="ARBA00022692"/>
    </source>
</evidence>
<evidence type="ECO:0000259" key="21">
    <source>
        <dbReference type="PROSITE" id="PS51034"/>
    </source>
</evidence>
<dbReference type="GO" id="GO:0032190">
    <property type="term" value="F:acrosin binding"/>
    <property type="evidence" value="ECO:0007669"/>
    <property type="project" value="TreeGrafter"/>
</dbReference>
<evidence type="ECO:0000256" key="18">
    <source>
        <dbReference type="PROSITE-ProRule" id="PRU00779"/>
    </source>
</evidence>
<accession>A0A8C5LKD0</accession>
<keyword evidence="9 19" id="KW-0472">Membrane</keyword>
<evidence type="ECO:0000313" key="23">
    <source>
        <dbReference type="Ensembl" id="ENSLLEP00000001425.1"/>
    </source>
</evidence>
<evidence type="ECO:0000256" key="17">
    <source>
        <dbReference type="ARBA" id="ARBA00042573"/>
    </source>
</evidence>